<keyword evidence="1" id="KW-0732">Signal</keyword>
<dbReference type="PANTHER" id="PTHR33734">
    <property type="entry name" value="LYSM DOMAIN-CONTAINING GPI-ANCHORED PROTEIN 2"/>
    <property type="match status" value="1"/>
</dbReference>
<dbReference type="PANTHER" id="PTHR33734:SF22">
    <property type="entry name" value="MEMBRANE-BOUND LYTIC MUREIN TRANSGLYCOSYLASE D"/>
    <property type="match status" value="1"/>
</dbReference>
<feature type="chain" id="PRO_5045994086" evidence="1">
    <location>
        <begin position="31"/>
        <end position="433"/>
    </location>
</feature>
<dbReference type="Gene3D" id="3.10.350.10">
    <property type="entry name" value="LysM domain"/>
    <property type="match status" value="2"/>
</dbReference>
<reference evidence="3 4" key="1">
    <citation type="submission" date="2021-05" db="EMBL/GenBank/DDBJ databases">
        <title>Petroleum and Energy Research Collection (APPE): ex situ preservation of microbial diversity associated with the oil industry and exploitation of its biotechnological potential.</title>
        <authorList>
            <person name="Paixao C.T.M."/>
            <person name="Gomes M.B."/>
            <person name="Oliveira V.M."/>
        </authorList>
    </citation>
    <scope>NUCLEOTIDE SEQUENCE [LARGE SCALE GENOMIC DNA]</scope>
    <source>
        <strain evidence="3 4">LIT2</strain>
    </source>
</reference>
<sequence length="433" mass="48345">MTNRPLSRRGRHLAGGLLLTLTSLAGGVHAAAMPPESSGSFWDALMVHAQPRDVWEQLRQGFAWSFDAREPRVKHWIDYYRRHPRGVAEIAERARPWLYWITQEVEQRDMPAEIALLPFIESAYKPTAKHPGGATGLWQLMPGTSDALGVRRDWWYDGRVDVIRSTKAALDYLQQQADQWYDGDFELALAAYNAGAGTVNRAIRQAQARGGSGDYWSLHLPRQTMNYVPKLLALSRIIASPQQYGVQLPSIPDRPGFARVEIPGQIDLSRAAKLAGIAPVRLRRLNPGLLQNMTLPSRSPALLVPATARDTFVAALDRQPDAALARWQRYRVRRGDTLSAIAARQGVPISVLRRENDLRGNMIRIGQILRVPAGRMTAQADPDERLVVKVRPGDSLSRIAARHDVTAAEIARWNGLDTAAYLHPGQRLTLYSH</sequence>
<dbReference type="PROSITE" id="PS51782">
    <property type="entry name" value="LYSM"/>
    <property type="match status" value="2"/>
</dbReference>
<feature type="domain" description="LysM" evidence="2">
    <location>
        <begin position="328"/>
        <end position="371"/>
    </location>
</feature>
<dbReference type="Gene3D" id="1.10.530.10">
    <property type="match status" value="1"/>
</dbReference>
<gene>
    <name evidence="3" type="ORF">KGQ91_12700</name>
</gene>
<organism evidence="3 4">
    <name type="scientific">Modicisalibacter tunisiensis</name>
    <dbReference type="NCBI Taxonomy" id="390637"/>
    <lineage>
        <taxon>Bacteria</taxon>
        <taxon>Pseudomonadati</taxon>
        <taxon>Pseudomonadota</taxon>
        <taxon>Gammaproteobacteria</taxon>
        <taxon>Oceanospirillales</taxon>
        <taxon>Halomonadaceae</taxon>
        <taxon>Modicisalibacter</taxon>
    </lineage>
</organism>
<dbReference type="SUPFAM" id="SSF54106">
    <property type="entry name" value="LysM domain"/>
    <property type="match status" value="2"/>
</dbReference>
<dbReference type="EMBL" id="JAGXFD010000001">
    <property type="protein sequence ID" value="MBZ9568530.1"/>
    <property type="molecule type" value="Genomic_DNA"/>
</dbReference>
<feature type="signal peptide" evidence="1">
    <location>
        <begin position="1"/>
        <end position="30"/>
    </location>
</feature>
<name>A0ABS7X1T1_9GAMM</name>
<dbReference type="InterPro" id="IPR018392">
    <property type="entry name" value="LysM"/>
</dbReference>
<dbReference type="RefSeq" id="WP_224414888.1">
    <property type="nucleotide sequence ID" value="NZ_JAGXFC010000001.1"/>
</dbReference>
<dbReference type="InterPro" id="IPR036779">
    <property type="entry name" value="LysM_dom_sf"/>
</dbReference>
<dbReference type="Proteomes" id="UP001319883">
    <property type="component" value="Unassembled WGS sequence"/>
</dbReference>
<evidence type="ECO:0000313" key="3">
    <source>
        <dbReference type="EMBL" id="MBZ9568530.1"/>
    </source>
</evidence>
<dbReference type="InterPro" id="IPR008258">
    <property type="entry name" value="Transglycosylase_SLT_dom_1"/>
</dbReference>
<dbReference type="Pfam" id="PF01464">
    <property type="entry name" value="SLT"/>
    <property type="match status" value="1"/>
</dbReference>
<comment type="caution">
    <text evidence="3">The sequence shown here is derived from an EMBL/GenBank/DDBJ whole genome shotgun (WGS) entry which is preliminary data.</text>
</comment>
<evidence type="ECO:0000313" key="4">
    <source>
        <dbReference type="Proteomes" id="UP001319883"/>
    </source>
</evidence>
<dbReference type="Pfam" id="PF01476">
    <property type="entry name" value="LysM"/>
    <property type="match status" value="2"/>
</dbReference>
<evidence type="ECO:0000259" key="2">
    <source>
        <dbReference type="PROSITE" id="PS51782"/>
    </source>
</evidence>
<proteinExistence type="predicted"/>
<evidence type="ECO:0000256" key="1">
    <source>
        <dbReference type="SAM" id="SignalP"/>
    </source>
</evidence>
<dbReference type="CDD" id="cd16894">
    <property type="entry name" value="MltD-like"/>
    <property type="match status" value="1"/>
</dbReference>
<protein>
    <submittedName>
        <fullName evidence="3">LysM peptidoglycan-binding domain-containing protein</fullName>
    </submittedName>
</protein>
<dbReference type="CDD" id="cd00118">
    <property type="entry name" value="LysM"/>
    <property type="match status" value="2"/>
</dbReference>
<accession>A0ABS7X1T1</accession>
<feature type="domain" description="LysM" evidence="2">
    <location>
        <begin position="386"/>
        <end position="430"/>
    </location>
</feature>
<dbReference type="SMART" id="SM00257">
    <property type="entry name" value="LysM"/>
    <property type="match status" value="2"/>
</dbReference>
<keyword evidence="4" id="KW-1185">Reference proteome</keyword>
<dbReference type="SUPFAM" id="SSF53955">
    <property type="entry name" value="Lysozyme-like"/>
    <property type="match status" value="1"/>
</dbReference>
<dbReference type="InterPro" id="IPR023346">
    <property type="entry name" value="Lysozyme-like_dom_sf"/>
</dbReference>